<dbReference type="EMBL" id="CP029619">
    <property type="protein sequence ID" value="AWN81688.1"/>
    <property type="molecule type" value="Genomic_DNA"/>
</dbReference>
<dbReference type="InterPro" id="IPR002525">
    <property type="entry name" value="Transp_IS110-like_N"/>
</dbReference>
<evidence type="ECO:0000259" key="1">
    <source>
        <dbReference type="Pfam" id="PF01548"/>
    </source>
</evidence>
<accession>A0A2Z3L7S5</accession>
<gene>
    <name evidence="2" type="ORF">DK880_00360</name>
</gene>
<dbReference type="GO" id="GO:0006313">
    <property type="term" value="P:DNA transposition"/>
    <property type="evidence" value="ECO:0007669"/>
    <property type="project" value="InterPro"/>
</dbReference>
<dbReference type="Pfam" id="PF01548">
    <property type="entry name" value="DEDD_Tnp_IS110"/>
    <property type="match status" value="1"/>
</dbReference>
<dbReference type="KEGG" id="cher:DK880_00360"/>
<dbReference type="InterPro" id="IPR047650">
    <property type="entry name" value="Transpos_IS110"/>
</dbReference>
<reference evidence="2 3" key="1">
    <citation type="submission" date="2018-05" db="EMBL/GenBank/DDBJ databases">
        <title>Candidatus Cardinium hertigii Genome Assembly.</title>
        <authorList>
            <person name="Showmaker K.C."/>
            <person name="Walden K.O."/>
            <person name="Fields C.J."/>
            <person name="Lambert K.N."/>
            <person name="Hudson M.E."/>
        </authorList>
    </citation>
    <scope>NUCLEOTIDE SEQUENCE [LARGE SCALE GENOMIC DNA]</scope>
    <source>
        <strain evidence="3">cHgTN10</strain>
    </source>
</reference>
<sequence>MQYIGIDIGKRNFIAAFPQDQGYRTITYKNEPKGIETFLAQLDKSADHCVLEATGNYGALLLQMLTGHGIVVSMVNPKQTKQFARMMLVVNKTDKVDAQLIALIS</sequence>
<keyword evidence="3" id="KW-1185">Reference proteome</keyword>
<name>A0A2Z3L7S5_9BACT</name>
<feature type="domain" description="Transposase IS110-like N-terminal" evidence="1">
    <location>
        <begin position="4"/>
        <end position="103"/>
    </location>
</feature>
<dbReference type="RefSeq" id="WP_239302536.1">
    <property type="nucleotide sequence ID" value="NZ_CP029619.1"/>
</dbReference>
<dbReference type="PANTHER" id="PTHR33055">
    <property type="entry name" value="TRANSPOSASE FOR INSERTION SEQUENCE ELEMENT IS1111A"/>
    <property type="match status" value="1"/>
</dbReference>
<dbReference type="AlphaFoldDB" id="A0A2Z3L7S5"/>
<proteinExistence type="predicted"/>
<dbReference type="GO" id="GO:0003677">
    <property type="term" value="F:DNA binding"/>
    <property type="evidence" value="ECO:0007669"/>
    <property type="project" value="InterPro"/>
</dbReference>
<dbReference type="Proteomes" id="UP000245872">
    <property type="component" value="Chromosome"/>
</dbReference>
<dbReference type="GO" id="GO:0004803">
    <property type="term" value="F:transposase activity"/>
    <property type="evidence" value="ECO:0007669"/>
    <property type="project" value="InterPro"/>
</dbReference>
<evidence type="ECO:0000313" key="3">
    <source>
        <dbReference type="Proteomes" id="UP000245872"/>
    </source>
</evidence>
<organism evidence="2 3">
    <name type="scientific">Candidatus Cardinium hertigii</name>
    <dbReference type="NCBI Taxonomy" id="247481"/>
    <lineage>
        <taxon>Bacteria</taxon>
        <taxon>Pseudomonadati</taxon>
        <taxon>Bacteroidota</taxon>
        <taxon>Cytophagia</taxon>
        <taxon>Cytophagales</taxon>
        <taxon>Amoebophilaceae</taxon>
        <taxon>Candidatus Cardinium</taxon>
    </lineage>
</organism>
<evidence type="ECO:0000313" key="2">
    <source>
        <dbReference type="EMBL" id="AWN81688.1"/>
    </source>
</evidence>
<protein>
    <recommendedName>
        <fullName evidence="1">Transposase IS110-like N-terminal domain-containing protein</fullName>
    </recommendedName>
</protein>